<dbReference type="InterPro" id="IPR050330">
    <property type="entry name" value="Bact_OuterMem_StrucFunc"/>
</dbReference>
<comment type="subcellular location">
    <subcellularLocation>
        <location evidence="1">Cell outer membrane</location>
    </subcellularLocation>
</comment>
<proteinExistence type="predicted"/>
<feature type="domain" description="OmpA-like" evidence="6">
    <location>
        <begin position="97"/>
        <end position="211"/>
    </location>
</feature>
<comment type="caution">
    <text evidence="7">The sequence shown here is derived from an EMBL/GenBank/DDBJ whole genome shotgun (WGS) entry which is preliminary data.</text>
</comment>
<evidence type="ECO:0000259" key="6">
    <source>
        <dbReference type="PROSITE" id="PS51123"/>
    </source>
</evidence>
<keyword evidence="5" id="KW-0732">Signal</keyword>
<dbReference type="AlphaFoldDB" id="A0A7X8TQP1"/>
<dbReference type="PROSITE" id="PS51123">
    <property type="entry name" value="OMPA_2"/>
    <property type="match status" value="1"/>
</dbReference>
<organism evidence="7 8">
    <name type="scientific">Vibrio agarilyticus</name>
    <dbReference type="NCBI Taxonomy" id="2726741"/>
    <lineage>
        <taxon>Bacteria</taxon>
        <taxon>Pseudomonadati</taxon>
        <taxon>Pseudomonadota</taxon>
        <taxon>Gammaproteobacteria</taxon>
        <taxon>Vibrionales</taxon>
        <taxon>Vibrionaceae</taxon>
        <taxon>Vibrio</taxon>
    </lineage>
</organism>
<dbReference type="RefSeq" id="WP_168836161.1">
    <property type="nucleotide sequence ID" value="NZ_JABAIK010000007.1"/>
</dbReference>
<dbReference type="Pfam" id="PF00691">
    <property type="entry name" value="OmpA"/>
    <property type="match status" value="1"/>
</dbReference>
<dbReference type="InterPro" id="IPR036737">
    <property type="entry name" value="OmpA-like_sf"/>
</dbReference>
<keyword evidence="8" id="KW-1185">Reference proteome</keyword>
<dbReference type="CDD" id="cd07185">
    <property type="entry name" value="OmpA_C-like"/>
    <property type="match status" value="1"/>
</dbReference>
<evidence type="ECO:0000256" key="5">
    <source>
        <dbReference type="SAM" id="SignalP"/>
    </source>
</evidence>
<sequence>MNLVKYSVLLFALQPITSLMAQDATEIIRYCAKPGLNEQQSVRFGAPQAVALNQGGFMLLEKESDYEITEALIERALIEAGIDPDCAEYLLTKSQITHYDAGELVARVYFAFDRAELTQESQYVLDTLVSKMRGQEQFLLLEGHTDNVGTAVYNFDLGWRRATSVNDYLVQQALAPNRLEAVSKGENEPIATNQTAKGRQANRRVDVVILE</sequence>
<evidence type="ECO:0000256" key="1">
    <source>
        <dbReference type="ARBA" id="ARBA00004442"/>
    </source>
</evidence>
<dbReference type="SUPFAM" id="SSF103088">
    <property type="entry name" value="OmpA-like"/>
    <property type="match status" value="1"/>
</dbReference>
<keyword evidence="2 4" id="KW-0472">Membrane</keyword>
<evidence type="ECO:0000256" key="2">
    <source>
        <dbReference type="ARBA" id="ARBA00023136"/>
    </source>
</evidence>
<evidence type="ECO:0000313" key="8">
    <source>
        <dbReference type="Proteomes" id="UP000535589"/>
    </source>
</evidence>
<dbReference type="GO" id="GO:0009279">
    <property type="term" value="C:cell outer membrane"/>
    <property type="evidence" value="ECO:0007669"/>
    <property type="project" value="UniProtKB-SubCell"/>
</dbReference>
<dbReference type="InterPro" id="IPR006664">
    <property type="entry name" value="OMP_bac"/>
</dbReference>
<dbReference type="PANTHER" id="PTHR30329">
    <property type="entry name" value="STATOR ELEMENT OF FLAGELLAR MOTOR COMPLEX"/>
    <property type="match status" value="1"/>
</dbReference>
<feature type="signal peptide" evidence="5">
    <location>
        <begin position="1"/>
        <end position="21"/>
    </location>
</feature>
<dbReference type="Gene3D" id="3.30.1330.60">
    <property type="entry name" value="OmpA-like domain"/>
    <property type="match status" value="1"/>
</dbReference>
<evidence type="ECO:0000256" key="4">
    <source>
        <dbReference type="PROSITE-ProRule" id="PRU00473"/>
    </source>
</evidence>
<accession>A0A7X8TQP1</accession>
<gene>
    <name evidence="7" type="ORF">HGP28_09235</name>
</gene>
<name>A0A7X8TQP1_9VIBR</name>
<reference evidence="7 8" key="1">
    <citation type="submission" date="2020-04" db="EMBL/GenBank/DDBJ databases">
        <title>Vibrio sp. SM6, a novel species isolated from seawater.</title>
        <authorList>
            <person name="Wang X."/>
        </authorList>
    </citation>
    <scope>NUCLEOTIDE SEQUENCE [LARGE SCALE GENOMIC DNA]</scope>
    <source>
        <strain evidence="7 8">SM6</strain>
    </source>
</reference>
<feature type="chain" id="PRO_5031384234" evidence="5">
    <location>
        <begin position="22"/>
        <end position="211"/>
    </location>
</feature>
<dbReference type="Proteomes" id="UP000535589">
    <property type="component" value="Unassembled WGS sequence"/>
</dbReference>
<protein>
    <submittedName>
        <fullName evidence="7">OmpA family protein</fullName>
    </submittedName>
</protein>
<keyword evidence="3" id="KW-0998">Cell outer membrane</keyword>
<dbReference type="PRINTS" id="PR01021">
    <property type="entry name" value="OMPADOMAIN"/>
</dbReference>
<evidence type="ECO:0000256" key="3">
    <source>
        <dbReference type="ARBA" id="ARBA00023237"/>
    </source>
</evidence>
<evidence type="ECO:0000313" key="7">
    <source>
        <dbReference type="EMBL" id="NLS13071.1"/>
    </source>
</evidence>
<dbReference type="InterPro" id="IPR006665">
    <property type="entry name" value="OmpA-like"/>
</dbReference>
<dbReference type="PANTHER" id="PTHR30329:SF21">
    <property type="entry name" value="LIPOPROTEIN YIAD-RELATED"/>
    <property type="match status" value="1"/>
</dbReference>
<dbReference type="EMBL" id="JABAIK010000007">
    <property type="protein sequence ID" value="NLS13071.1"/>
    <property type="molecule type" value="Genomic_DNA"/>
</dbReference>